<keyword evidence="3" id="KW-0472">Membrane</keyword>
<protein>
    <recommendedName>
        <fullName evidence="5">CRAL-TRIO domain-containing protein</fullName>
    </recommendedName>
</protein>
<reference evidence="6" key="1">
    <citation type="submission" date="2015-03" db="EMBL/GenBank/DDBJ databases">
        <title>A transcriptome of Araucaria cunninghamii, an australian fine timber species.</title>
        <authorList>
            <person name="Jing Yi C.J.Y."/>
            <person name="Yin San L.Y.S."/>
            <person name="Abdul Karim S.S."/>
            <person name="Wan Azmi N.N."/>
            <person name="Hercus R.R."/>
            <person name="Croft L.L."/>
        </authorList>
    </citation>
    <scope>NUCLEOTIDE SEQUENCE</scope>
    <source>
        <strain evidence="6">MI0301</strain>
        <tissue evidence="6">Leaf</tissue>
    </source>
</reference>
<dbReference type="Pfam" id="PF00650">
    <property type="entry name" value="CRAL_TRIO"/>
    <property type="match status" value="1"/>
</dbReference>
<dbReference type="Gene3D" id="3.40.525.10">
    <property type="entry name" value="CRAL-TRIO lipid binding domain"/>
    <property type="match status" value="1"/>
</dbReference>
<dbReference type="Pfam" id="PF03765">
    <property type="entry name" value="CRAL_TRIO_N"/>
    <property type="match status" value="1"/>
</dbReference>
<dbReference type="SMART" id="SM00516">
    <property type="entry name" value="SEC14"/>
    <property type="match status" value="1"/>
</dbReference>
<dbReference type="InterPro" id="IPR001251">
    <property type="entry name" value="CRAL-TRIO_dom"/>
</dbReference>
<feature type="region of interest" description="Disordered" evidence="4">
    <location>
        <begin position="1"/>
        <end position="33"/>
    </location>
</feature>
<evidence type="ECO:0000256" key="2">
    <source>
        <dbReference type="ARBA" id="ARBA00022448"/>
    </source>
</evidence>
<evidence type="ECO:0000259" key="5">
    <source>
        <dbReference type="PROSITE" id="PS50191"/>
    </source>
</evidence>
<dbReference type="InterPro" id="IPR036273">
    <property type="entry name" value="CRAL/TRIO_N_dom_sf"/>
</dbReference>
<evidence type="ECO:0000256" key="3">
    <source>
        <dbReference type="ARBA" id="ARBA00023136"/>
    </source>
</evidence>
<dbReference type="InterPro" id="IPR011074">
    <property type="entry name" value="CRAL/TRIO_N_dom"/>
</dbReference>
<evidence type="ECO:0000256" key="1">
    <source>
        <dbReference type="ARBA" id="ARBA00004370"/>
    </source>
</evidence>
<sequence length="490" mass="55397">MDIKHEELSKINLEGDEEELNGDNGKGTFLGKKDSSAKKRSLFDFKFASFKEDSYLISDLRESEKKALHEFKERIENAIKANQFLVGASEEDVANDKKTAAAPNEVKDERPTNQNSNSGQNGGGAEKHNGHGKNDAEVVQSHDDDDDVSMWGVPLLPTKGDERTDVILLKFLRARDFRVNDAFIMLQNCVAWRKKFGADNLLDEDLAFDDNLESVAFMHCYDKEGHPVCYNAYGIFCDKDLYQKIFGDDEKLKKFLRWRVQVLEKGIKLLNFRPGGVNAMIQITDLKNMPKRELRAASNKILALFQDNYPEMVAKKLFINVPWYFSALYSMFSPFLTQRTKSKFVIAREGRVPETLYKFISPENVPIQYGGLSKPKDGEFGPNKPAAEFTIKGGEKINLEIDGVEAGATILWDLVVGGWEVTYWAEFVPSARGSYTTVVDKNRKLTSIDEPVCNSFKASEAGKVVLIIDNSLSRKKKVAAYRYMVKKNLI</sequence>
<comment type="subcellular location">
    <subcellularLocation>
        <location evidence="1">Membrane</location>
    </subcellularLocation>
</comment>
<dbReference type="SUPFAM" id="SSF46938">
    <property type="entry name" value="CRAL/TRIO N-terminal domain"/>
    <property type="match status" value="1"/>
</dbReference>
<dbReference type="SMART" id="SM01100">
    <property type="entry name" value="CRAL_TRIO_N"/>
    <property type="match status" value="1"/>
</dbReference>
<dbReference type="PANTHER" id="PTHR45932:SF4">
    <property type="entry name" value="PATELLIN-6"/>
    <property type="match status" value="1"/>
</dbReference>
<feature type="region of interest" description="Disordered" evidence="4">
    <location>
        <begin position="90"/>
        <end position="146"/>
    </location>
</feature>
<evidence type="ECO:0000313" key="6">
    <source>
        <dbReference type="EMBL" id="JAG98045.1"/>
    </source>
</evidence>
<feature type="compositionally biased region" description="Basic and acidic residues" evidence="4">
    <location>
        <begin position="94"/>
        <end position="111"/>
    </location>
</feature>
<dbReference type="InterPro" id="IPR056794">
    <property type="entry name" value="PATL1-6_C_GOLD"/>
</dbReference>
<dbReference type="SUPFAM" id="SSF101576">
    <property type="entry name" value="Supernatant protein factor (SPF), C-terminal domain"/>
    <property type="match status" value="1"/>
</dbReference>
<keyword evidence="2" id="KW-0813">Transport</keyword>
<dbReference type="PANTHER" id="PTHR45932">
    <property type="entry name" value="PATELLIN-1"/>
    <property type="match status" value="1"/>
</dbReference>
<dbReference type="AlphaFoldDB" id="A0A0D6R818"/>
<dbReference type="InterPro" id="IPR036598">
    <property type="entry name" value="GOLD_dom_sf"/>
</dbReference>
<feature type="domain" description="CRAL-TRIO" evidence="5">
    <location>
        <begin position="205"/>
        <end position="377"/>
    </location>
</feature>
<evidence type="ECO:0000256" key="4">
    <source>
        <dbReference type="SAM" id="MobiDB-lite"/>
    </source>
</evidence>
<dbReference type="SUPFAM" id="SSF52087">
    <property type="entry name" value="CRAL/TRIO domain"/>
    <property type="match status" value="1"/>
</dbReference>
<dbReference type="Gene3D" id="2.60.120.680">
    <property type="entry name" value="GOLD domain"/>
    <property type="match status" value="1"/>
</dbReference>
<dbReference type="GO" id="GO:0008289">
    <property type="term" value="F:lipid binding"/>
    <property type="evidence" value="ECO:0007669"/>
    <property type="project" value="InterPro"/>
</dbReference>
<organism evidence="6">
    <name type="scientific">Araucaria cunninghamii</name>
    <name type="common">Hoop pine</name>
    <name type="synonym">Moreton Bay pine</name>
    <dbReference type="NCBI Taxonomy" id="56994"/>
    <lineage>
        <taxon>Eukaryota</taxon>
        <taxon>Viridiplantae</taxon>
        <taxon>Streptophyta</taxon>
        <taxon>Embryophyta</taxon>
        <taxon>Tracheophyta</taxon>
        <taxon>Spermatophyta</taxon>
        <taxon>Pinopsida</taxon>
        <taxon>Pinidae</taxon>
        <taxon>Conifers II</taxon>
        <taxon>Araucariales</taxon>
        <taxon>Araucariaceae</taxon>
        <taxon>Araucaria</taxon>
    </lineage>
</organism>
<proteinExistence type="predicted"/>
<dbReference type="PROSITE" id="PS50191">
    <property type="entry name" value="CRAL_TRIO"/>
    <property type="match status" value="1"/>
</dbReference>
<name>A0A0D6R818_ARACU</name>
<dbReference type="CDD" id="cd00170">
    <property type="entry name" value="SEC14"/>
    <property type="match status" value="1"/>
</dbReference>
<dbReference type="GO" id="GO:0016020">
    <property type="term" value="C:membrane"/>
    <property type="evidence" value="ECO:0007669"/>
    <property type="project" value="UniProtKB-SubCell"/>
</dbReference>
<dbReference type="InterPro" id="IPR044834">
    <property type="entry name" value="PATL"/>
</dbReference>
<feature type="compositionally biased region" description="Basic and acidic residues" evidence="4">
    <location>
        <begin position="125"/>
        <end position="142"/>
    </location>
</feature>
<dbReference type="Pfam" id="PF25099">
    <property type="entry name" value="GOLD_PATL1_C"/>
    <property type="match status" value="1"/>
</dbReference>
<dbReference type="InterPro" id="IPR036865">
    <property type="entry name" value="CRAL-TRIO_dom_sf"/>
</dbReference>
<accession>A0A0D6R818</accession>
<dbReference type="PRINTS" id="PR00180">
    <property type="entry name" value="CRETINALDHBP"/>
</dbReference>
<dbReference type="EMBL" id="GCKF01028732">
    <property type="protein sequence ID" value="JAG98045.1"/>
    <property type="molecule type" value="Transcribed_RNA"/>
</dbReference>